<sequence>MNLIITASITILSTISLYSAPLSEGGLVKTAKSLMSSYKLKRFENTNPTSSFDVGDIRISQGSAYFIYQAKKGMTGPNLGDLADMIAKGFKSEYKNISSSGSKGVNTSAPGLLGKHYSSSFNETSADTGEYIRFKVFIQPVEGDILVIHVSFSEANKIN</sequence>
<dbReference type="EMBL" id="JAENIG010000001">
    <property type="protein sequence ID" value="MBK1853740.1"/>
    <property type="molecule type" value="Genomic_DNA"/>
</dbReference>
<dbReference type="AlphaFoldDB" id="A0AAE2VAU1"/>
<dbReference type="RefSeq" id="WP_309488337.1">
    <property type="nucleotide sequence ID" value="NZ_JAENIG010000001.1"/>
</dbReference>
<evidence type="ECO:0000313" key="2">
    <source>
        <dbReference type="Proteomes" id="UP000634206"/>
    </source>
</evidence>
<name>A0AAE2VAU1_9BACT</name>
<accession>A0AAE2VAU1</accession>
<comment type="caution">
    <text evidence="1">The sequence shown here is derived from an EMBL/GenBank/DDBJ whole genome shotgun (WGS) entry which is preliminary data.</text>
</comment>
<protein>
    <submittedName>
        <fullName evidence="1">Uncharacterized protein</fullName>
    </submittedName>
</protein>
<dbReference type="Proteomes" id="UP000634206">
    <property type="component" value="Unassembled WGS sequence"/>
</dbReference>
<keyword evidence="2" id="KW-1185">Reference proteome</keyword>
<reference evidence="1" key="1">
    <citation type="submission" date="2021-01" db="EMBL/GenBank/DDBJ databases">
        <title>Modified the classification status of verrucomicrobia.</title>
        <authorList>
            <person name="Feng X."/>
        </authorList>
    </citation>
    <scope>NUCLEOTIDE SEQUENCE</scope>
    <source>
        <strain evidence="1">5K15</strain>
    </source>
</reference>
<gene>
    <name evidence="1" type="ORF">JIN83_02105</name>
</gene>
<evidence type="ECO:0000313" key="1">
    <source>
        <dbReference type="EMBL" id="MBK1853740.1"/>
    </source>
</evidence>
<organism evidence="1 2">
    <name type="scientific">Oceaniferula flava</name>
    <dbReference type="NCBI Taxonomy" id="2800421"/>
    <lineage>
        <taxon>Bacteria</taxon>
        <taxon>Pseudomonadati</taxon>
        <taxon>Verrucomicrobiota</taxon>
        <taxon>Verrucomicrobiia</taxon>
        <taxon>Verrucomicrobiales</taxon>
        <taxon>Verrucomicrobiaceae</taxon>
        <taxon>Oceaniferula</taxon>
    </lineage>
</organism>
<proteinExistence type="predicted"/>